<dbReference type="OMA" id="RIMCESI"/>
<keyword evidence="2" id="KW-1133">Transmembrane helix</keyword>
<dbReference type="EMBL" id="LDAU01000208">
    <property type="protein sequence ID" value="KRW99567.1"/>
    <property type="molecule type" value="Genomic_DNA"/>
</dbReference>
<dbReference type="Gene3D" id="3.30.479.30">
    <property type="entry name" value="Band 7 domain"/>
    <property type="match status" value="1"/>
</dbReference>
<keyword evidence="2" id="KW-0472">Membrane</keyword>
<evidence type="ECO:0000256" key="1">
    <source>
        <dbReference type="SAM" id="MobiDB-lite"/>
    </source>
</evidence>
<sequence length="392" mass="45998">MAASKLKPLLITSIILSILTAASLSLYSEEYREIIFNNLRPPVYIYPIIGLIFLATAIVKIYFSGWEEAKPNEWLVIIENGEQVKAGIGLICFRWFWQTAIKFPSSVQRVNFNAMQVCQEMQGLQIQGFAVWSVHRNFPFTFYRQMFGVNANKQIQSICESIVRHQISNTELNTVMTQRDILKNNMQKEASKILSGWGVWVETVEITDVKICSESLFQDMQTPSKQENFLKSELYKIQKQSEMDISSYQSSHQINVTRLVKETERLENHYQQQIKRLQQESSYSKKQFEYQKQKIQQEYELKIQENQKNFELELKDLKDQQAVQQKERDRTRDQRQKEIKHEQELSDVNLFQEKSSLVAELYASAKVKELNINSYQEQSTNNLFNILPSLQV</sequence>
<organism evidence="4 5">
    <name type="scientific">Pseudocohnilembus persalinus</name>
    <name type="common">Ciliate</name>
    <dbReference type="NCBI Taxonomy" id="266149"/>
    <lineage>
        <taxon>Eukaryota</taxon>
        <taxon>Sar</taxon>
        <taxon>Alveolata</taxon>
        <taxon>Ciliophora</taxon>
        <taxon>Intramacronucleata</taxon>
        <taxon>Oligohymenophorea</taxon>
        <taxon>Scuticociliatia</taxon>
        <taxon>Philasterida</taxon>
        <taxon>Pseudocohnilembidae</taxon>
        <taxon>Pseudocohnilembus</taxon>
    </lineage>
</organism>
<keyword evidence="5" id="KW-1185">Reference proteome</keyword>
<dbReference type="OrthoDB" id="2105077at2759"/>
<dbReference type="Pfam" id="PF01145">
    <property type="entry name" value="Band_7"/>
    <property type="match status" value="1"/>
</dbReference>
<feature type="transmembrane region" description="Helical" evidence="2">
    <location>
        <begin position="44"/>
        <end position="63"/>
    </location>
</feature>
<dbReference type="InParanoid" id="A0A0V0QBQ5"/>
<evidence type="ECO:0000259" key="3">
    <source>
        <dbReference type="Pfam" id="PF01145"/>
    </source>
</evidence>
<dbReference type="Proteomes" id="UP000054937">
    <property type="component" value="Unassembled WGS sequence"/>
</dbReference>
<reference evidence="4 5" key="1">
    <citation type="journal article" date="2015" name="Sci. Rep.">
        <title>Genome of the facultative scuticociliatosis pathogen Pseudocohnilembus persalinus provides insight into its virulence through horizontal gene transfer.</title>
        <authorList>
            <person name="Xiong J."/>
            <person name="Wang G."/>
            <person name="Cheng J."/>
            <person name="Tian M."/>
            <person name="Pan X."/>
            <person name="Warren A."/>
            <person name="Jiang C."/>
            <person name="Yuan D."/>
            <person name="Miao W."/>
        </authorList>
    </citation>
    <scope>NUCLEOTIDE SEQUENCE [LARGE SCALE GENOMIC DNA]</scope>
    <source>
        <strain evidence="4">36N120E</strain>
    </source>
</reference>
<evidence type="ECO:0000313" key="4">
    <source>
        <dbReference type="EMBL" id="KRW99567.1"/>
    </source>
</evidence>
<evidence type="ECO:0000313" key="5">
    <source>
        <dbReference type="Proteomes" id="UP000054937"/>
    </source>
</evidence>
<gene>
    <name evidence="4" type="ORF">PPERSA_13147</name>
</gene>
<feature type="region of interest" description="Disordered" evidence="1">
    <location>
        <begin position="321"/>
        <end position="340"/>
    </location>
</feature>
<evidence type="ECO:0000256" key="2">
    <source>
        <dbReference type="SAM" id="Phobius"/>
    </source>
</evidence>
<keyword evidence="2" id="KW-0812">Transmembrane</keyword>
<proteinExistence type="predicted"/>
<dbReference type="AlphaFoldDB" id="A0A0V0QBQ5"/>
<feature type="domain" description="Band 7" evidence="3">
    <location>
        <begin position="69"/>
        <end position="232"/>
    </location>
</feature>
<dbReference type="InterPro" id="IPR036013">
    <property type="entry name" value="Band_7/SPFH_dom_sf"/>
</dbReference>
<comment type="caution">
    <text evidence="4">The sequence shown here is derived from an EMBL/GenBank/DDBJ whole genome shotgun (WGS) entry which is preliminary data.</text>
</comment>
<name>A0A0V0QBQ5_PSEPJ</name>
<accession>A0A0V0QBQ5</accession>
<protein>
    <recommendedName>
        <fullName evidence="3">Band 7 domain-containing protein</fullName>
    </recommendedName>
</protein>
<dbReference type="InterPro" id="IPR001107">
    <property type="entry name" value="Band_7"/>
</dbReference>
<dbReference type="SUPFAM" id="SSF117892">
    <property type="entry name" value="Band 7/SPFH domain"/>
    <property type="match status" value="1"/>
</dbReference>